<dbReference type="AlphaFoldDB" id="A0AAW2NQ76"/>
<reference evidence="2" key="2">
    <citation type="journal article" date="2024" name="Plant">
        <title>Genomic evolution and insights into agronomic trait innovations of Sesamum species.</title>
        <authorList>
            <person name="Miao H."/>
            <person name="Wang L."/>
            <person name="Qu L."/>
            <person name="Liu H."/>
            <person name="Sun Y."/>
            <person name="Le M."/>
            <person name="Wang Q."/>
            <person name="Wei S."/>
            <person name="Zheng Y."/>
            <person name="Lin W."/>
            <person name="Duan Y."/>
            <person name="Cao H."/>
            <person name="Xiong S."/>
            <person name="Wang X."/>
            <person name="Wei L."/>
            <person name="Li C."/>
            <person name="Ma Q."/>
            <person name="Ju M."/>
            <person name="Zhao R."/>
            <person name="Li G."/>
            <person name="Mu C."/>
            <person name="Tian Q."/>
            <person name="Mei H."/>
            <person name="Zhang T."/>
            <person name="Gao T."/>
            <person name="Zhang H."/>
        </authorList>
    </citation>
    <scope>NUCLEOTIDE SEQUENCE</scope>
    <source>
        <strain evidence="2">G02</strain>
    </source>
</reference>
<sequence>RDLYGSAEGFHFCWRIIESLSSSKVHLRPQTNFSKLEHVFDEVIRGYDFIKNEHDLCVHKKINGNSVACLVPYIDDILLIENDVKMIGDIKAWLSMQFSMKDMSEASYILGIKI</sequence>
<evidence type="ECO:0000313" key="2">
    <source>
        <dbReference type="EMBL" id="KAL0345949.1"/>
    </source>
</evidence>
<feature type="non-terminal residue" evidence="2">
    <location>
        <position position="1"/>
    </location>
</feature>
<organism evidence="2">
    <name type="scientific">Sesamum radiatum</name>
    <name type="common">Black benniseed</name>
    <dbReference type="NCBI Taxonomy" id="300843"/>
    <lineage>
        <taxon>Eukaryota</taxon>
        <taxon>Viridiplantae</taxon>
        <taxon>Streptophyta</taxon>
        <taxon>Embryophyta</taxon>
        <taxon>Tracheophyta</taxon>
        <taxon>Spermatophyta</taxon>
        <taxon>Magnoliopsida</taxon>
        <taxon>eudicotyledons</taxon>
        <taxon>Gunneridae</taxon>
        <taxon>Pentapetalae</taxon>
        <taxon>asterids</taxon>
        <taxon>lamiids</taxon>
        <taxon>Lamiales</taxon>
        <taxon>Pedaliaceae</taxon>
        <taxon>Sesamum</taxon>
    </lineage>
</organism>
<feature type="domain" description="Reverse transcriptase Ty1/copia-type" evidence="1">
    <location>
        <begin position="39"/>
        <end position="114"/>
    </location>
</feature>
<comment type="caution">
    <text evidence="2">The sequence shown here is derived from an EMBL/GenBank/DDBJ whole genome shotgun (WGS) entry which is preliminary data.</text>
</comment>
<dbReference type="Pfam" id="PF07727">
    <property type="entry name" value="RVT_2"/>
    <property type="match status" value="1"/>
</dbReference>
<dbReference type="InterPro" id="IPR013103">
    <property type="entry name" value="RVT_2"/>
</dbReference>
<name>A0AAW2NQ76_SESRA</name>
<dbReference type="EMBL" id="JACGWJ010000019">
    <property type="protein sequence ID" value="KAL0345949.1"/>
    <property type="molecule type" value="Genomic_DNA"/>
</dbReference>
<accession>A0AAW2NQ76</accession>
<reference evidence="2" key="1">
    <citation type="submission" date="2020-06" db="EMBL/GenBank/DDBJ databases">
        <authorList>
            <person name="Li T."/>
            <person name="Hu X."/>
            <person name="Zhang T."/>
            <person name="Song X."/>
            <person name="Zhang H."/>
            <person name="Dai N."/>
            <person name="Sheng W."/>
            <person name="Hou X."/>
            <person name="Wei L."/>
        </authorList>
    </citation>
    <scope>NUCLEOTIDE SEQUENCE</scope>
    <source>
        <strain evidence="2">G02</strain>
        <tissue evidence="2">Leaf</tissue>
    </source>
</reference>
<evidence type="ECO:0000259" key="1">
    <source>
        <dbReference type="Pfam" id="PF07727"/>
    </source>
</evidence>
<gene>
    <name evidence="2" type="ORF">Sradi_4426200</name>
</gene>
<proteinExistence type="predicted"/>
<protein>
    <recommendedName>
        <fullName evidence="1">Reverse transcriptase Ty1/copia-type domain-containing protein</fullName>
    </recommendedName>
</protein>